<dbReference type="AlphaFoldDB" id="A0A838ZNV7"/>
<dbReference type="InterPro" id="IPR014743">
    <property type="entry name" value="Cl-channel_core"/>
</dbReference>
<feature type="transmembrane region" description="Helical" evidence="10">
    <location>
        <begin position="50"/>
        <end position="73"/>
    </location>
</feature>
<evidence type="ECO:0000256" key="1">
    <source>
        <dbReference type="ARBA" id="ARBA00004141"/>
    </source>
</evidence>
<accession>A0A838ZNV7</accession>
<evidence type="ECO:0000256" key="8">
    <source>
        <dbReference type="ARBA" id="ARBA00023214"/>
    </source>
</evidence>
<dbReference type="Gene3D" id="1.10.3080.10">
    <property type="entry name" value="Clc chloride channel"/>
    <property type="match status" value="1"/>
</dbReference>
<evidence type="ECO:0000313" key="12">
    <source>
        <dbReference type="Proteomes" id="UP000552241"/>
    </source>
</evidence>
<keyword evidence="8" id="KW-0868">Chloride</keyword>
<feature type="transmembrane region" description="Helical" evidence="10">
    <location>
        <begin position="425"/>
        <end position="445"/>
    </location>
</feature>
<dbReference type="PRINTS" id="PR00762">
    <property type="entry name" value="CLCHANNEL"/>
</dbReference>
<keyword evidence="6 10" id="KW-0472">Membrane</keyword>
<protein>
    <submittedName>
        <fullName evidence="11">Chloride channel protein</fullName>
    </submittedName>
</protein>
<feature type="transmembrane region" description="Helical" evidence="10">
    <location>
        <begin position="230"/>
        <end position="251"/>
    </location>
</feature>
<dbReference type="PANTHER" id="PTHR43427">
    <property type="entry name" value="CHLORIDE CHANNEL PROTEIN CLC-E"/>
    <property type="match status" value="1"/>
</dbReference>
<evidence type="ECO:0000256" key="2">
    <source>
        <dbReference type="ARBA" id="ARBA00022448"/>
    </source>
</evidence>
<dbReference type="GO" id="GO:0005254">
    <property type="term" value="F:chloride channel activity"/>
    <property type="evidence" value="ECO:0007669"/>
    <property type="project" value="UniProtKB-KW"/>
</dbReference>
<comment type="subcellular location">
    <subcellularLocation>
        <location evidence="1">Membrane</location>
        <topology evidence="1">Multi-pass membrane protein</topology>
    </subcellularLocation>
</comment>
<dbReference type="Proteomes" id="UP000552241">
    <property type="component" value="Unassembled WGS sequence"/>
</dbReference>
<dbReference type="GO" id="GO:0034707">
    <property type="term" value="C:chloride channel complex"/>
    <property type="evidence" value="ECO:0007669"/>
    <property type="project" value="UniProtKB-KW"/>
</dbReference>
<keyword evidence="7" id="KW-0869">Chloride channel</keyword>
<dbReference type="EMBL" id="JACDZE010000001">
    <property type="protein sequence ID" value="MBA5629690.1"/>
    <property type="molecule type" value="Genomic_DNA"/>
</dbReference>
<comment type="caution">
    <text evidence="11">The sequence shown here is derived from an EMBL/GenBank/DDBJ whole genome shotgun (WGS) entry which is preliminary data.</text>
</comment>
<organism evidence="11 12">
    <name type="scientific">Moheibacter lacus</name>
    <dbReference type="NCBI Taxonomy" id="2745851"/>
    <lineage>
        <taxon>Bacteria</taxon>
        <taxon>Pseudomonadati</taxon>
        <taxon>Bacteroidota</taxon>
        <taxon>Flavobacteriia</taxon>
        <taxon>Flavobacteriales</taxon>
        <taxon>Weeksellaceae</taxon>
        <taxon>Moheibacter</taxon>
    </lineage>
</organism>
<dbReference type="PANTHER" id="PTHR43427:SF6">
    <property type="entry name" value="CHLORIDE CHANNEL PROTEIN CLC-E"/>
    <property type="match status" value="1"/>
</dbReference>
<dbReference type="CDD" id="cd01034">
    <property type="entry name" value="EriC_like"/>
    <property type="match status" value="1"/>
</dbReference>
<name>A0A838ZNV7_9FLAO</name>
<evidence type="ECO:0000256" key="7">
    <source>
        <dbReference type="ARBA" id="ARBA00023173"/>
    </source>
</evidence>
<evidence type="ECO:0000256" key="5">
    <source>
        <dbReference type="ARBA" id="ARBA00023065"/>
    </source>
</evidence>
<evidence type="ECO:0000256" key="10">
    <source>
        <dbReference type="SAM" id="Phobius"/>
    </source>
</evidence>
<gene>
    <name evidence="11" type="ORF">HU137_07895</name>
</gene>
<evidence type="ECO:0000256" key="3">
    <source>
        <dbReference type="ARBA" id="ARBA00022692"/>
    </source>
</evidence>
<feature type="transmembrane region" description="Helical" evidence="10">
    <location>
        <begin position="263"/>
        <end position="286"/>
    </location>
</feature>
<dbReference type="RefSeq" id="WP_182043234.1">
    <property type="nucleotide sequence ID" value="NZ_JACDZE010000001.1"/>
</dbReference>
<evidence type="ECO:0000256" key="9">
    <source>
        <dbReference type="ARBA" id="ARBA00023303"/>
    </source>
</evidence>
<reference evidence="11 12" key="1">
    <citation type="submission" date="2020-07" db="EMBL/GenBank/DDBJ databases">
        <title>Moheibacter lacus sp. nov., a member of the family Flavobacteriaceae isolated from freshwater lake sediment.</title>
        <authorList>
            <person name="Liu Y."/>
        </authorList>
    </citation>
    <scope>NUCLEOTIDE SEQUENCE [LARGE SCALE GENOMIC DNA]</scope>
    <source>
        <strain evidence="11 12">BDHS18</strain>
    </source>
</reference>
<feature type="transmembrane region" description="Helical" evidence="10">
    <location>
        <begin position="85"/>
        <end position="103"/>
    </location>
</feature>
<evidence type="ECO:0000256" key="4">
    <source>
        <dbReference type="ARBA" id="ARBA00022989"/>
    </source>
</evidence>
<keyword evidence="9" id="KW-0407">Ion channel</keyword>
<keyword evidence="12" id="KW-1185">Reference proteome</keyword>
<keyword evidence="4 10" id="KW-1133">Transmembrane helix</keyword>
<feature type="transmembrane region" description="Helical" evidence="10">
    <location>
        <begin position="354"/>
        <end position="382"/>
    </location>
</feature>
<feature type="transmembrane region" description="Helical" evidence="10">
    <location>
        <begin position="298"/>
        <end position="319"/>
    </location>
</feature>
<sequence length="477" mass="53122">MPKLKFKHKRILAKIRHNRWVQTITYFGHYYYEKSVETNSSLKKQFFQSLPFLFAAAITGLVAVLYALLFNYAEHLSFYILDLNPYLIFIVAPICFLFSWWVTKKYSPNSKGSGIPQVMSVMELKNHQKGHASKLLGLKIIFFKIISSCIKVVGGGISGREGPTIQIASSIFYLVHKYLPKWWEPISQKNMLIAGASSGLAAAFNTPLGGIIFAIEELSKFHIKYYKSPLFIAVIIAGLTAQGLTGPYLYLGYPKVSASGFKVVLAVLLVTIVCGYFGSRMCVVIFKVMGFFKRIKKLKFQALFVVVSGLFVAAFIYWMGVDAMGSGKEIIETRLFTDNKHVEWYLPFVRMNGLIASFSFGGAGGVFAPSLSAGASFGALTAQLLDFTGQNANLIILIGMTAFLTGVTRAPFTSAIIVFEMTDRHSVIFYLLLGAILANIIASLVDKKSFYERLKDNYLEEISEKEKSSTFTPKVQD</sequence>
<keyword evidence="5" id="KW-0406">Ion transport</keyword>
<proteinExistence type="predicted"/>
<dbReference type="Pfam" id="PF00654">
    <property type="entry name" value="Voltage_CLC"/>
    <property type="match status" value="1"/>
</dbReference>
<feature type="transmembrane region" description="Helical" evidence="10">
    <location>
        <begin position="394"/>
        <end position="419"/>
    </location>
</feature>
<dbReference type="InterPro" id="IPR001807">
    <property type="entry name" value="ClC"/>
</dbReference>
<keyword evidence="3 10" id="KW-0812">Transmembrane</keyword>
<dbReference type="InterPro" id="IPR050368">
    <property type="entry name" value="ClC-type_chloride_channel"/>
</dbReference>
<evidence type="ECO:0000313" key="11">
    <source>
        <dbReference type="EMBL" id="MBA5629690.1"/>
    </source>
</evidence>
<evidence type="ECO:0000256" key="6">
    <source>
        <dbReference type="ARBA" id="ARBA00023136"/>
    </source>
</evidence>
<keyword evidence="2" id="KW-0813">Transport</keyword>
<dbReference type="SUPFAM" id="SSF81340">
    <property type="entry name" value="Clc chloride channel"/>
    <property type="match status" value="1"/>
</dbReference>